<dbReference type="AlphaFoldDB" id="W0FN86"/>
<evidence type="ECO:0000259" key="2">
    <source>
        <dbReference type="PROSITE" id="PS50943"/>
    </source>
</evidence>
<dbReference type="SMART" id="SM00530">
    <property type="entry name" value="HTH_XRE"/>
    <property type="match status" value="1"/>
</dbReference>
<dbReference type="Gene3D" id="1.10.260.40">
    <property type="entry name" value="lambda repressor-like DNA-binding domains"/>
    <property type="match status" value="1"/>
</dbReference>
<evidence type="ECO:0000313" key="3">
    <source>
        <dbReference type="EMBL" id="AHF24465.1"/>
    </source>
</evidence>
<reference evidence="3" key="1">
    <citation type="journal article" date="2013" name="PLoS ONE">
        <title>Metagenomic insights into the carbohydrate-active enzymes carried by the microorganisms adhering to solid digesta in the rumen of cows.</title>
        <authorList>
            <person name="Wang L."/>
            <person name="Hatem A."/>
            <person name="Catalyurek U.V."/>
            <person name="Morrison M."/>
            <person name="Yu Z."/>
        </authorList>
    </citation>
    <scope>NUCLEOTIDE SEQUENCE</scope>
</reference>
<name>W0FN86_9BACT</name>
<accession>W0FN86</accession>
<dbReference type="PANTHER" id="PTHR46558">
    <property type="entry name" value="TRACRIPTIONAL REGULATORY PROTEIN-RELATED-RELATED"/>
    <property type="match status" value="1"/>
</dbReference>
<dbReference type="GO" id="GO:0003677">
    <property type="term" value="F:DNA binding"/>
    <property type="evidence" value="ECO:0007669"/>
    <property type="project" value="UniProtKB-KW"/>
</dbReference>
<dbReference type="SUPFAM" id="SSF47413">
    <property type="entry name" value="lambda repressor-like DNA-binding domains"/>
    <property type="match status" value="1"/>
</dbReference>
<dbReference type="PANTHER" id="PTHR46558:SF4">
    <property type="entry name" value="DNA-BIDING PHAGE PROTEIN"/>
    <property type="match status" value="1"/>
</dbReference>
<dbReference type="EMBL" id="KC246795">
    <property type="protein sequence ID" value="AHF24465.1"/>
    <property type="molecule type" value="Genomic_DNA"/>
</dbReference>
<evidence type="ECO:0000256" key="1">
    <source>
        <dbReference type="ARBA" id="ARBA00023125"/>
    </source>
</evidence>
<proteinExistence type="predicted"/>
<dbReference type="Pfam" id="PF01381">
    <property type="entry name" value="HTH_3"/>
    <property type="match status" value="1"/>
</dbReference>
<dbReference type="InterPro" id="IPR001387">
    <property type="entry name" value="Cro/C1-type_HTH"/>
</dbReference>
<sequence>MYFNQVEFGQRIREERNRLKMTQEDLAQELNIGYVHMNGIENGRKGCSIDLLLELSELFGVSTDYLLTGKTHSNEETKLKIQSTISDLTALLQDLDRM</sequence>
<dbReference type="CDD" id="cd00093">
    <property type="entry name" value="HTH_XRE"/>
    <property type="match status" value="1"/>
</dbReference>
<organism evidence="3">
    <name type="scientific">uncultured bacterium Contig26</name>
    <dbReference type="NCBI Taxonomy" id="1393545"/>
    <lineage>
        <taxon>Bacteria</taxon>
        <taxon>environmental samples</taxon>
    </lineage>
</organism>
<feature type="domain" description="HTH cro/C1-type" evidence="2">
    <location>
        <begin position="12"/>
        <end position="66"/>
    </location>
</feature>
<keyword evidence="1" id="KW-0238">DNA-binding</keyword>
<dbReference type="InterPro" id="IPR010982">
    <property type="entry name" value="Lambda_DNA-bd_dom_sf"/>
</dbReference>
<protein>
    <submittedName>
        <fullName evidence="3">Putative transcriptional regulator</fullName>
    </submittedName>
</protein>
<dbReference type="PROSITE" id="PS50943">
    <property type="entry name" value="HTH_CROC1"/>
    <property type="match status" value="1"/>
</dbReference>